<evidence type="ECO:0000256" key="9">
    <source>
        <dbReference type="ARBA" id="ARBA00022833"/>
    </source>
</evidence>
<dbReference type="GO" id="GO:0006508">
    <property type="term" value="P:proteolysis"/>
    <property type="evidence" value="ECO:0007669"/>
    <property type="project" value="UniProtKB-KW"/>
</dbReference>
<evidence type="ECO:0000256" key="7">
    <source>
        <dbReference type="ARBA" id="ARBA00022723"/>
    </source>
</evidence>
<evidence type="ECO:0000256" key="12">
    <source>
        <dbReference type="ARBA" id="ARBA00023136"/>
    </source>
</evidence>
<evidence type="ECO:0000256" key="2">
    <source>
        <dbReference type="ARBA" id="ARBA00004651"/>
    </source>
</evidence>
<feature type="transmembrane region" description="Helical" evidence="13">
    <location>
        <begin position="166"/>
        <end position="185"/>
    </location>
</feature>
<comment type="caution">
    <text evidence="15">The sequence shown here is derived from an EMBL/GenBank/DDBJ whole genome shotgun (WGS) entry which is preliminary data.</text>
</comment>
<name>A0A1V5SF57_9BACT</name>
<keyword evidence="8" id="KW-0378">Hydrolase</keyword>
<feature type="domain" description="Peptidase M50" evidence="14">
    <location>
        <begin position="117"/>
        <end position="153"/>
    </location>
</feature>
<dbReference type="Proteomes" id="UP000485367">
    <property type="component" value="Unassembled WGS sequence"/>
</dbReference>
<organism evidence="15">
    <name type="scientific">candidate division WS2 bacterium ADurb.Bin280</name>
    <dbReference type="NCBI Taxonomy" id="1852829"/>
    <lineage>
        <taxon>Bacteria</taxon>
        <taxon>candidate division WS2</taxon>
    </lineage>
</organism>
<dbReference type="EMBL" id="MWBO01000010">
    <property type="protein sequence ID" value="OQA53105.1"/>
    <property type="molecule type" value="Genomic_DNA"/>
</dbReference>
<evidence type="ECO:0000256" key="8">
    <source>
        <dbReference type="ARBA" id="ARBA00022801"/>
    </source>
</evidence>
<feature type="transmembrane region" description="Helical" evidence="13">
    <location>
        <begin position="50"/>
        <end position="68"/>
    </location>
</feature>
<accession>A0A1V5SF57</accession>
<keyword evidence="7" id="KW-0479">Metal-binding</keyword>
<keyword evidence="5" id="KW-0645">Protease</keyword>
<dbReference type="GO" id="GO:0008237">
    <property type="term" value="F:metallopeptidase activity"/>
    <property type="evidence" value="ECO:0007669"/>
    <property type="project" value="UniProtKB-KW"/>
</dbReference>
<comment type="similarity">
    <text evidence="3">Belongs to the peptidase M50B family.</text>
</comment>
<comment type="subcellular location">
    <subcellularLocation>
        <location evidence="2">Cell membrane</location>
        <topology evidence="2">Multi-pass membrane protein</topology>
    </subcellularLocation>
</comment>
<keyword evidence="9" id="KW-0862">Zinc</keyword>
<dbReference type="Pfam" id="PF02163">
    <property type="entry name" value="Peptidase_M50"/>
    <property type="match status" value="1"/>
</dbReference>
<keyword evidence="12 13" id="KW-0472">Membrane</keyword>
<evidence type="ECO:0000256" key="4">
    <source>
        <dbReference type="ARBA" id="ARBA00022475"/>
    </source>
</evidence>
<protein>
    <submittedName>
        <fullName evidence="15">Peptidase family M50</fullName>
    </submittedName>
</protein>
<evidence type="ECO:0000256" key="1">
    <source>
        <dbReference type="ARBA" id="ARBA00001947"/>
    </source>
</evidence>
<dbReference type="PANTHER" id="PTHR35864:SF1">
    <property type="entry name" value="ZINC METALLOPROTEASE YWHC-RELATED"/>
    <property type="match status" value="1"/>
</dbReference>
<keyword evidence="4" id="KW-1003">Cell membrane</keyword>
<keyword evidence="6 13" id="KW-0812">Transmembrane</keyword>
<feature type="transmembrane region" description="Helical" evidence="13">
    <location>
        <begin position="88"/>
        <end position="108"/>
    </location>
</feature>
<evidence type="ECO:0000259" key="14">
    <source>
        <dbReference type="Pfam" id="PF02163"/>
    </source>
</evidence>
<evidence type="ECO:0000256" key="6">
    <source>
        <dbReference type="ARBA" id="ARBA00022692"/>
    </source>
</evidence>
<feature type="transmembrane region" description="Helical" evidence="13">
    <location>
        <begin position="120"/>
        <end position="139"/>
    </location>
</feature>
<dbReference type="GO" id="GO:0005886">
    <property type="term" value="C:plasma membrane"/>
    <property type="evidence" value="ECO:0007669"/>
    <property type="project" value="UniProtKB-SubCell"/>
</dbReference>
<evidence type="ECO:0000256" key="11">
    <source>
        <dbReference type="ARBA" id="ARBA00023049"/>
    </source>
</evidence>
<dbReference type="PANTHER" id="PTHR35864">
    <property type="entry name" value="ZINC METALLOPROTEASE MJ0611-RELATED"/>
    <property type="match status" value="1"/>
</dbReference>
<evidence type="ECO:0000256" key="13">
    <source>
        <dbReference type="SAM" id="Phobius"/>
    </source>
</evidence>
<keyword evidence="11" id="KW-0482">Metalloprotease</keyword>
<proteinExistence type="inferred from homology"/>
<reference evidence="15" key="1">
    <citation type="submission" date="2017-02" db="EMBL/GenBank/DDBJ databases">
        <title>Delving into the versatile metabolic prowess of the omnipresent phylum Bacteroidetes.</title>
        <authorList>
            <person name="Nobu M.K."/>
            <person name="Mei R."/>
            <person name="Narihiro T."/>
            <person name="Kuroda K."/>
            <person name="Liu W.-T."/>
        </authorList>
    </citation>
    <scope>NUCLEOTIDE SEQUENCE</scope>
    <source>
        <strain evidence="15">ADurb.Bin280</strain>
    </source>
</reference>
<evidence type="ECO:0000256" key="3">
    <source>
        <dbReference type="ARBA" id="ARBA00007931"/>
    </source>
</evidence>
<evidence type="ECO:0000256" key="10">
    <source>
        <dbReference type="ARBA" id="ARBA00022989"/>
    </source>
</evidence>
<dbReference type="InterPro" id="IPR044537">
    <property type="entry name" value="Rip2-like"/>
</dbReference>
<evidence type="ECO:0000256" key="5">
    <source>
        <dbReference type="ARBA" id="ARBA00022670"/>
    </source>
</evidence>
<feature type="transmembrane region" description="Helical" evidence="13">
    <location>
        <begin position="6"/>
        <end position="30"/>
    </location>
</feature>
<keyword evidence="10 13" id="KW-1133">Transmembrane helix</keyword>
<evidence type="ECO:0000313" key="15">
    <source>
        <dbReference type="EMBL" id="OQA53105.1"/>
    </source>
</evidence>
<dbReference type="AlphaFoldDB" id="A0A1V5SF57"/>
<dbReference type="InterPro" id="IPR052348">
    <property type="entry name" value="Metallopeptidase_M50B"/>
</dbReference>
<dbReference type="InterPro" id="IPR008915">
    <property type="entry name" value="Peptidase_M50"/>
</dbReference>
<dbReference type="GO" id="GO:0046872">
    <property type="term" value="F:metal ion binding"/>
    <property type="evidence" value="ECO:0007669"/>
    <property type="project" value="UniProtKB-KW"/>
</dbReference>
<dbReference type="CDD" id="cd06158">
    <property type="entry name" value="S2P-M50_like_1"/>
    <property type="match status" value="1"/>
</dbReference>
<gene>
    <name evidence="15" type="ORF">BWY43_00177</name>
</gene>
<comment type="cofactor">
    <cofactor evidence="1">
        <name>Zn(2+)</name>
        <dbReference type="ChEBI" id="CHEBI:29105"/>
    </cofactor>
</comment>
<sequence length="197" mass="21677">MPFGKAQVSIILIISLLISLTVHEAAHAYVAFKLGDDTAKNEGRLTLNPLAHLDPIGTLSLIFFRIGWGKPVPVNPNNFKNPSLHNFFVALSGPASNLALSLIAAILLRIFSQNDLVTSFLSLFIVLNTFLMIFNLLPIPPLDGSKIWHLVLNDEAYYTLERMGPLILIAVLLFSFTFGGIFSIIENISFSIVNLLT</sequence>